<accession>X1MY67</accession>
<dbReference type="AlphaFoldDB" id="X1MY67"/>
<protein>
    <submittedName>
        <fullName evidence="1">Uncharacterized protein</fullName>
    </submittedName>
</protein>
<sequence length="261" mass="27733">GLSGFYVSGGSSAGASLYNNIAFQNAVNGFQVANDAYDVIVINNIGDDNTGGDVIVDIPTPSRIDFNYWGDGNFVNDGVGYDENSLSDADSGDGTPGFFDSGDLTIVTNTASPNFGKCFGLRLKITSLCLDSGIYLASLDGLVDNSNTINIAVYGVPVDPVLYFRIGDEIRIGEAETGIISAIDSNTNTITLEGTISADDGSTVNLALVYGSTPDIGAYEWSTHPWDYTVDVNYQFNYPIYGQAMIDDIHLAVGDWIGVFD</sequence>
<evidence type="ECO:0000313" key="1">
    <source>
        <dbReference type="EMBL" id="GAI36662.1"/>
    </source>
</evidence>
<comment type="caution">
    <text evidence="1">The sequence shown here is derived from an EMBL/GenBank/DDBJ whole genome shotgun (WGS) entry which is preliminary data.</text>
</comment>
<dbReference type="EMBL" id="BARV01027383">
    <property type="protein sequence ID" value="GAI36662.1"/>
    <property type="molecule type" value="Genomic_DNA"/>
</dbReference>
<name>X1MY67_9ZZZZ</name>
<dbReference type="InterPro" id="IPR012334">
    <property type="entry name" value="Pectin_lyas_fold"/>
</dbReference>
<feature type="non-terminal residue" evidence="1">
    <location>
        <position position="261"/>
    </location>
</feature>
<dbReference type="Gene3D" id="2.160.20.10">
    <property type="entry name" value="Single-stranded right-handed beta-helix, Pectin lyase-like"/>
    <property type="match status" value="1"/>
</dbReference>
<organism evidence="1">
    <name type="scientific">marine sediment metagenome</name>
    <dbReference type="NCBI Taxonomy" id="412755"/>
    <lineage>
        <taxon>unclassified sequences</taxon>
        <taxon>metagenomes</taxon>
        <taxon>ecological metagenomes</taxon>
    </lineage>
</organism>
<gene>
    <name evidence="1" type="ORF">S06H3_44070</name>
</gene>
<proteinExistence type="predicted"/>
<feature type="non-terminal residue" evidence="1">
    <location>
        <position position="1"/>
    </location>
</feature>
<reference evidence="1" key="1">
    <citation type="journal article" date="2014" name="Front. Microbiol.">
        <title>High frequency of phylogenetically diverse reductive dehalogenase-homologous genes in deep subseafloor sedimentary metagenomes.</title>
        <authorList>
            <person name="Kawai M."/>
            <person name="Futagami T."/>
            <person name="Toyoda A."/>
            <person name="Takaki Y."/>
            <person name="Nishi S."/>
            <person name="Hori S."/>
            <person name="Arai W."/>
            <person name="Tsubouchi T."/>
            <person name="Morono Y."/>
            <person name="Uchiyama I."/>
            <person name="Ito T."/>
            <person name="Fujiyama A."/>
            <person name="Inagaki F."/>
            <person name="Takami H."/>
        </authorList>
    </citation>
    <scope>NUCLEOTIDE SEQUENCE</scope>
    <source>
        <strain evidence="1">Expedition CK06-06</strain>
    </source>
</reference>